<dbReference type="Proteomes" id="UP001156682">
    <property type="component" value="Unassembled WGS sequence"/>
</dbReference>
<dbReference type="PIRSF" id="PIRSF028744">
    <property type="entry name" value="Addict_mod_HI1419"/>
    <property type="match status" value="1"/>
</dbReference>
<dbReference type="EMBL" id="BSOR01000015">
    <property type="protein sequence ID" value="GLR63400.1"/>
    <property type="molecule type" value="Genomic_DNA"/>
</dbReference>
<comment type="caution">
    <text evidence="1">The sequence shown here is derived from an EMBL/GenBank/DDBJ whole genome shotgun (WGS) entry which is preliminary data.</text>
</comment>
<dbReference type="PANTHER" id="PTHR41791:SF1">
    <property type="entry name" value="SSL7039 PROTEIN"/>
    <property type="match status" value="1"/>
</dbReference>
<dbReference type="PANTHER" id="PTHR41791">
    <property type="entry name" value="SSL7039 PROTEIN"/>
    <property type="match status" value="1"/>
</dbReference>
<organism evidence="1 2">
    <name type="scientific">Marinospirillum insulare</name>
    <dbReference type="NCBI Taxonomy" id="217169"/>
    <lineage>
        <taxon>Bacteria</taxon>
        <taxon>Pseudomonadati</taxon>
        <taxon>Pseudomonadota</taxon>
        <taxon>Gammaproteobacteria</taxon>
        <taxon>Oceanospirillales</taxon>
        <taxon>Oceanospirillaceae</taxon>
        <taxon>Marinospirillum</taxon>
    </lineage>
</organism>
<keyword evidence="2" id="KW-1185">Reference proteome</keyword>
<evidence type="ECO:0008006" key="3">
    <source>
        <dbReference type="Google" id="ProtNLM"/>
    </source>
</evidence>
<sequence length="100" mass="11588">MYQILLTDNFVKWLDSLKDPTTRRRLARRLEKAEQGNLGDVKPIGENVSEMREYFGPGWRMYYVPRGDTLIVMLGGGDKSSQKKDIKLSIELAKQLEDRL</sequence>
<dbReference type="SUPFAM" id="SSF143011">
    <property type="entry name" value="RelE-like"/>
    <property type="match status" value="1"/>
</dbReference>
<dbReference type="Pfam" id="PF05973">
    <property type="entry name" value="Gp49"/>
    <property type="match status" value="1"/>
</dbReference>
<proteinExistence type="predicted"/>
<protein>
    <recommendedName>
        <fullName evidence="3">Addiction module killer protein</fullName>
    </recommendedName>
</protein>
<reference evidence="2" key="1">
    <citation type="journal article" date="2019" name="Int. J. Syst. Evol. Microbiol.">
        <title>The Global Catalogue of Microorganisms (GCM) 10K type strain sequencing project: providing services to taxonomists for standard genome sequencing and annotation.</title>
        <authorList>
            <consortium name="The Broad Institute Genomics Platform"/>
            <consortium name="The Broad Institute Genome Sequencing Center for Infectious Disease"/>
            <person name="Wu L."/>
            <person name="Ma J."/>
        </authorList>
    </citation>
    <scope>NUCLEOTIDE SEQUENCE [LARGE SCALE GENOMIC DNA]</scope>
    <source>
        <strain evidence="2">NBRC 100033</strain>
    </source>
</reference>
<dbReference type="RefSeq" id="WP_027851999.1">
    <property type="nucleotide sequence ID" value="NZ_BSOR01000015.1"/>
</dbReference>
<dbReference type="NCBIfam" id="TIGR02683">
    <property type="entry name" value="upstrm_HI1419"/>
    <property type="match status" value="1"/>
</dbReference>
<gene>
    <name evidence="1" type="ORF">GCM10007878_08350</name>
</gene>
<dbReference type="InterPro" id="IPR035093">
    <property type="entry name" value="RelE/ParE_toxin_dom_sf"/>
</dbReference>
<dbReference type="InterPro" id="IPR014056">
    <property type="entry name" value="TypeIITA-like_toxin_pred"/>
</dbReference>
<dbReference type="InterPro" id="IPR009241">
    <property type="entry name" value="HigB-like"/>
</dbReference>
<evidence type="ECO:0000313" key="2">
    <source>
        <dbReference type="Proteomes" id="UP001156682"/>
    </source>
</evidence>
<accession>A0ABQ5ZTD5</accession>
<name>A0ABQ5ZTD5_9GAMM</name>
<evidence type="ECO:0000313" key="1">
    <source>
        <dbReference type="EMBL" id="GLR63400.1"/>
    </source>
</evidence>